<evidence type="ECO:0000256" key="3">
    <source>
        <dbReference type="SAM" id="MobiDB-lite"/>
    </source>
</evidence>
<comment type="caution">
    <text evidence="5">The sequence shown here is derived from an EMBL/GenBank/DDBJ whole genome shotgun (WGS) entry which is preliminary data.</text>
</comment>
<feature type="compositionally biased region" description="Polar residues" evidence="3">
    <location>
        <begin position="684"/>
        <end position="702"/>
    </location>
</feature>
<comment type="function">
    <text evidence="2">Neddylation of cullins play an essential role in the regulation of SCF-type complexes activity.</text>
</comment>
<organism evidence="5 6">
    <name type="scientific">Fragariocoptes setiger</name>
    <dbReference type="NCBI Taxonomy" id="1670756"/>
    <lineage>
        <taxon>Eukaryota</taxon>
        <taxon>Metazoa</taxon>
        <taxon>Ecdysozoa</taxon>
        <taxon>Arthropoda</taxon>
        <taxon>Chelicerata</taxon>
        <taxon>Arachnida</taxon>
        <taxon>Acari</taxon>
        <taxon>Acariformes</taxon>
        <taxon>Trombidiformes</taxon>
        <taxon>Prostigmata</taxon>
        <taxon>Eupodina</taxon>
        <taxon>Eriophyoidea</taxon>
        <taxon>Phytoptidae</taxon>
        <taxon>Fragariocoptes</taxon>
    </lineage>
</organism>
<feature type="compositionally biased region" description="Low complexity" evidence="3">
    <location>
        <begin position="640"/>
        <end position="655"/>
    </location>
</feature>
<dbReference type="InterPro" id="IPR016159">
    <property type="entry name" value="Cullin_repeat-like_dom_sf"/>
</dbReference>
<dbReference type="CDD" id="cd14350">
    <property type="entry name" value="UBA_DCNL"/>
    <property type="match status" value="1"/>
</dbReference>
<dbReference type="Proteomes" id="UP000825002">
    <property type="component" value="Unassembled WGS sequence"/>
</dbReference>
<evidence type="ECO:0000313" key="5">
    <source>
        <dbReference type="EMBL" id="KAG9510570.1"/>
    </source>
</evidence>
<dbReference type="Gene3D" id="1.10.8.10">
    <property type="entry name" value="DNA helicase RuvA subunit, C-terminal domain"/>
    <property type="match status" value="1"/>
</dbReference>
<reference evidence="5 6" key="1">
    <citation type="submission" date="2020-10" db="EMBL/GenBank/DDBJ databases">
        <authorList>
            <person name="Klimov P.B."/>
            <person name="Dyachkov S.M."/>
            <person name="Chetverikov P.E."/>
        </authorList>
    </citation>
    <scope>NUCLEOTIDE SEQUENCE [LARGE SCALE GENOMIC DNA]</scope>
    <source>
        <strain evidence="5">BMOC 18-1129-001#AD2665</strain>
        <tissue evidence="5">Entire mites</tissue>
    </source>
</reference>
<dbReference type="InterPro" id="IPR009060">
    <property type="entry name" value="UBA-like_sf"/>
</dbReference>
<dbReference type="Gene3D" id="1.10.238.200">
    <property type="entry name" value="Cullin, PONY binding domain"/>
    <property type="match status" value="1"/>
</dbReference>
<dbReference type="EMBL" id="JAIFTH010000120">
    <property type="protein sequence ID" value="KAG9510570.1"/>
    <property type="molecule type" value="Genomic_DNA"/>
</dbReference>
<sequence length="858" mass="98291">MLIMGAHTGKKGSFGWHGKFPNKLKSCQRERVRQFMQFTNTHEKIAIACLQQYNWQLEVASDMYFQNPDNFVRETHKSNLDRRKLDAIYAKYRDPSEPDKITAEGVIKFLEDLDLDPASIIVLIIAWKFKASAQCEFTKSEFYHGMSIMGCDSIEKLKSRLPSFEQELRQDPALFKDFYIFTFNYAKNPSQKSLDLETAIVYWRIVLEGRFNFLELWIQFLQETHGKRSIPRDTWNLLLDFALQTNEDLSNYDEEGAWPVLIDEFLFCQKTFSTRLTQMNKRRTYRHSILNGITMDTNSTSQNSDDYFKVLLDIIYDTPSLEQKFQELESSSDALLQETLAELINDSQQLRTDLMMIKQVQQQTHMAMSVKQDVCQVIGLTGRMDQLIANEDFDTAIDIMHRINALNRRYGLTVSLIDAMNKTMINLRGSLIFALLRKLESTKTIDDSCMLDTINQIRRCDILSDRDLRFKYLLSRDAWFEKNVDENDKIESFVDFVEACHQFLPSILVDYSRIFGDNNKIVPEQVKKFSSSDSQTDECMILNSWLLLKITTFIESLRSFLQLATKDAQRAPSKIMDTVNACFRFGASMADYGLDIRPQLAAIFVECLVIILNTSIDRITNKFEEAFAYAVSKSIDSLSTAPQLSSSSSSPLSDSPTPPATSPASLGQHQVKSPNDDNVEPSRKNTPLTSPDNNHQTSQTQDIPKSIEEFPIFHNYCSQLCECLQYIQMGPGHESLVNLCADLYKCVNSSLLRLSKALSTVSAPNQRDNHPILVKISIIFITELVPYISTRCQTILPSKLIFGELGLSTIEFNKLREQNPSLVENLSIDLERIFSPLRLILPDYMAMILSSTNNSVNR</sequence>
<evidence type="ECO:0000256" key="2">
    <source>
        <dbReference type="RuleBase" id="RU410713"/>
    </source>
</evidence>
<dbReference type="SUPFAM" id="SSF74788">
    <property type="entry name" value="Cullin repeat-like"/>
    <property type="match status" value="1"/>
</dbReference>
<dbReference type="InterPro" id="IPR042460">
    <property type="entry name" value="DCN1-like_PONY"/>
</dbReference>
<name>A0ABQ7SBF0_9ACAR</name>
<feature type="domain" description="DCUN1" evidence="4">
    <location>
        <begin position="80"/>
        <end position="270"/>
    </location>
</feature>
<dbReference type="InterPro" id="IPR007255">
    <property type="entry name" value="COG8"/>
</dbReference>
<accession>A0ABQ7SBF0</accession>
<keyword evidence="1" id="KW-0833">Ubl conjugation pathway</keyword>
<protein>
    <recommendedName>
        <fullName evidence="2">Defective in cullin neddylation protein</fullName>
    </recommendedName>
</protein>
<gene>
    <name evidence="5" type="primary">Dcun1d1</name>
    <name evidence="5" type="ORF">GZH46_00881</name>
</gene>
<dbReference type="Pfam" id="PF14555">
    <property type="entry name" value="UBA_4"/>
    <property type="match status" value="1"/>
</dbReference>
<dbReference type="SUPFAM" id="SSF46934">
    <property type="entry name" value="UBA-like"/>
    <property type="match status" value="1"/>
</dbReference>
<dbReference type="PANTHER" id="PTHR12281">
    <property type="entry name" value="RP42 RELATED"/>
    <property type="match status" value="1"/>
</dbReference>
<evidence type="ECO:0000259" key="4">
    <source>
        <dbReference type="PROSITE" id="PS51229"/>
    </source>
</evidence>
<dbReference type="PROSITE" id="PS51229">
    <property type="entry name" value="DCUN1"/>
    <property type="match status" value="1"/>
</dbReference>
<feature type="region of interest" description="Disordered" evidence="3">
    <location>
        <begin position="640"/>
        <end position="702"/>
    </location>
</feature>
<evidence type="ECO:0000256" key="1">
    <source>
        <dbReference type="ARBA" id="ARBA00022786"/>
    </source>
</evidence>
<evidence type="ECO:0000313" key="6">
    <source>
        <dbReference type="Proteomes" id="UP000825002"/>
    </source>
</evidence>
<dbReference type="InterPro" id="IPR005176">
    <property type="entry name" value="PONY_dom"/>
</dbReference>
<keyword evidence="6" id="KW-1185">Reference proteome</keyword>
<dbReference type="Gene3D" id="1.10.238.10">
    <property type="entry name" value="EF-hand"/>
    <property type="match status" value="1"/>
</dbReference>
<dbReference type="InterPro" id="IPR014764">
    <property type="entry name" value="DCN-prot"/>
</dbReference>
<proteinExistence type="predicted"/>
<dbReference type="Pfam" id="PF04124">
    <property type="entry name" value="Dor1"/>
    <property type="match status" value="1"/>
</dbReference>
<dbReference type="PANTHER" id="PTHR12281:SF32">
    <property type="entry name" value="DCN1-LIKE PROTEIN"/>
    <property type="match status" value="1"/>
</dbReference>
<dbReference type="Pfam" id="PF03556">
    <property type="entry name" value="Cullin_binding"/>
    <property type="match status" value="1"/>
</dbReference>